<feature type="compositionally biased region" description="Basic and acidic residues" evidence="1">
    <location>
        <begin position="170"/>
        <end position="184"/>
    </location>
</feature>
<evidence type="ECO:0000313" key="3">
    <source>
        <dbReference type="EMBL" id="RPE79728.1"/>
    </source>
</evidence>
<dbReference type="RefSeq" id="WP_242002971.1">
    <property type="nucleotide sequence ID" value="NZ_RKQN01000002.1"/>
</dbReference>
<reference evidence="3 4" key="1">
    <citation type="submission" date="2018-11" db="EMBL/GenBank/DDBJ databases">
        <title>Genomic Encyclopedia of Type Strains, Phase IV (KMG-IV): sequencing the most valuable type-strain genomes for metagenomic binning, comparative biology and taxonomic classification.</title>
        <authorList>
            <person name="Goeker M."/>
        </authorList>
    </citation>
    <scope>NUCLEOTIDE SEQUENCE [LARGE SCALE GENOMIC DNA]</scope>
    <source>
        <strain evidence="3 4">DSM 25623</strain>
    </source>
</reference>
<comment type="caution">
    <text evidence="3">The sequence shown here is derived from an EMBL/GenBank/DDBJ whole genome shotgun (WGS) entry which is preliminary data.</text>
</comment>
<feature type="region of interest" description="Disordered" evidence="1">
    <location>
        <begin position="1"/>
        <end position="21"/>
    </location>
</feature>
<dbReference type="AlphaFoldDB" id="A0A3N4VAW8"/>
<dbReference type="EMBL" id="RKQN01000002">
    <property type="protein sequence ID" value="RPE79728.1"/>
    <property type="molecule type" value="Genomic_DNA"/>
</dbReference>
<evidence type="ECO:0008006" key="5">
    <source>
        <dbReference type="Google" id="ProtNLM"/>
    </source>
</evidence>
<gene>
    <name evidence="3" type="ORF">EDC50_1554</name>
</gene>
<protein>
    <recommendedName>
        <fullName evidence="5">Membrane protein YqjE</fullName>
    </recommendedName>
</protein>
<feature type="region of interest" description="Disordered" evidence="1">
    <location>
        <begin position="159"/>
        <end position="195"/>
    </location>
</feature>
<keyword evidence="2" id="KW-0812">Transmembrane</keyword>
<evidence type="ECO:0000256" key="2">
    <source>
        <dbReference type="SAM" id="Phobius"/>
    </source>
</evidence>
<feature type="transmembrane region" description="Helical" evidence="2">
    <location>
        <begin position="107"/>
        <end position="129"/>
    </location>
</feature>
<evidence type="ECO:0000256" key="1">
    <source>
        <dbReference type="SAM" id="MobiDB-lite"/>
    </source>
</evidence>
<evidence type="ECO:0000313" key="4">
    <source>
        <dbReference type="Proteomes" id="UP000269708"/>
    </source>
</evidence>
<sequence length="195" mass="20027">MRQTRADADAEAPGADAARDEAASARAASPADLLEALREIRATGHASLGAAIDAGKALRYLLAADLALARSAAGRGLAFAGLAVAAGGSAWLLLMAALVALLSRVGLSWLSAMLIAAGLSLVATALAGWRALRYFEYTRLQATRRQLARLGLGELADFMPPPDAPQPGREAAEALREAARKAPPKDPTGGDIVPP</sequence>
<proteinExistence type="predicted"/>
<keyword evidence="2" id="KW-1133">Transmembrane helix</keyword>
<organism evidence="3 4">
    <name type="scientific">Vulcaniibacterium tengchongense</name>
    <dbReference type="NCBI Taxonomy" id="1273429"/>
    <lineage>
        <taxon>Bacteria</taxon>
        <taxon>Pseudomonadati</taxon>
        <taxon>Pseudomonadota</taxon>
        <taxon>Gammaproteobacteria</taxon>
        <taxon>Lysobacterales</taxon>
        <taxon>Lysobacteraceae</taxon>
        <taxon>Vulcaniibacterium</taxon>
    </lineage>
</organism>
<name>A0A3N4VAW8_9GAMM</name>
<keyword evidence="2" id="KW-0472">Membrane</keyword>
<keyword evidence="4" id="KW-1185">Reference proteome</keyword>
<dbReference type="Proteomes" id="UP000269708">
    <property type="component" value="Unassembled WGS sequence"/>
</dbReference>
<feature type="transmembrane region" description="Helical" evidence="2">
    <location>
        <begin position="77"/>
        <end position="101"/>
    </location>
</feature>
<accession>A0A3N4VAW8</accession>